<name>A0A1R2AM90_9CILI</name>
<organism evidence="8 9">
    <name type="scientific">Stentor coeruleus</name>
    <dbReference type="NCBI Taxonomy" id="5963"/>
    <lineage>
        <taxon>Eukaryota</taxon>
        <taxon>Sar</taxon>
        <taxon>Alveolata</taxon>
        <taxon>Ciliophora</taxon>
        <taxon>Postciliodesmatophora</taxon>
        <taxon>Heterotrichea</taxon>
        <taxon>Heterotrichida</taxon>
        <taxon>Stentoridae</taxon>
        <taxon>Stentor</taxon>
    </lineage>
</organism>
<comment type="caution">
    <text evidence="8">The sequence shown here is derived from an EMBL/GenBank/DDBJ whole genome shotgun (WGS) entry which is preliminary data.</text>
</comment>
<evidence type="ECO:0000256" key="3">
    <source>
        <dbReference type="ARBA" id="ARBA00022737"/>
    </source>
</evidence>
<evidence type="ECO:0000259" key="7">
    <source>
        <dbReference type="Pfam" id="PF02010"/>
    </source>
</evidence>
<feature type="transmembrane region" description="Helical" evidence="6">
    <location>
        <begin position="918"/>
        <end position="939"/>
    </location>
</feature>
<dbReference type="GO" id="GO:0006816">
    <property type="term" value="P:calcium ion transport"/>
    <property type="evidence" value="ECO:0007669"/>
    <property type="project" value="TreeGrafter"/>
</dbReference>
<evidence type="ECO:0000256" key="2">
    <source>
        <dbReference type="ARBA" id="ARBA00022692"/>
    </source>
</evidence>
<evidence type="ECO:0000313" key="9">
    <source>
        <dbReference type="Proteomes" id="UP000187209"/>
    </source>
</evidence>
<dbReference type="AlphaFoldDB" id="A0A1R2AM90"/>
<keyword evidence="3" id="KW-0677">Repeat</keyword>
<feature type="transmembrane region" description="Helical" evidence="6">
    <location>
        <begin position="980"/>
        <end position="1005"/>
    </location>
</feature>
<accession>A0A1R2AM90</accession>
<keyword evidence="4 6" id="KW-1133">Transmembrane helix</keyword>
<dbReference type="PANTHER" id="PTHR46730">
    <property type="entry name" value="POLYCYSTIN-1"/>
    <property type="match status" value="1"/>
</dbReference>
<evidence type="ECO:0000256" key="6">
    <source>
        <dbReference type="SAM" id="Phobius"/>
    </source>
</evidence>
<dbReference type="GO" id="GO:0005886">
    <property type="term" value="C:plasma membrane"/>
    <property type="evidence" value="ECO:0007669"/>
    <property type="project" value="TreeGrafter"/>
</dbReference>
<feature type="transmembrane region" description="Helical" evidence="6">
    <location>
        <begin position="875"/>
        <end position="898"/>
    </location>
</feature>
<evidence type="ECO:0000256" key="5">
    <source>
        <dbReference type="ARBA" id="ARBA00023136"/>
    </source>
</evidence>
<gene>
    <name evidence="8" type="ORF">SteCoe_37884</name>
</gene>
<keyword evidence="9" id="KW-1185">Reference proteome</keyword>
<dbReference type="Pfam" id="PF02010">
    <property type="entry name" value="REJ"/>
    <property type="match status" value="1"/>
</dbReference>
<dbReference type="EMBL" id="MPUH01002027">
    <property type="protein sequence ID" value="OMJ65626.1"/>
    <property type="molecule type" value="Genomic_DNA"/>
</dbReference>
<dbReference type="InterPro" id="IPR002859">
    <property type="entry name" value="PKD/REJ-like"/>
</dbReference>
<sequence length="1066" mass="120294">MILEFDSILNGNEYNIELDSSLTPVNEKCRDQINFLNLTIPSIELPMPELSLDGPTLHHLHCGNESILVFNRLDSSEYIYNWTANPLSTKLGEYLSTVNTSKIDIPNSLLQNGDLVITCKAMILIYNASVTESLTITVSSSDYLEVEFNTPTKVSIKKSEVFFTKGYIGFICGENGQATYKWEYLSSNPLDFNTLLSNNPEPNGLLIPENTLEVDKEYSFKFTITVASSSISGSNIIEIQVIPTDLQIALSKTPGIISKTQDLVIEATVVDADSPSAEIKYEWKCLEESEPCKSDTLETLEFEGNTNTVIVAKDSLRSGAYYMFSVTASTSNKENIASVELYVDNLAQGELSIKSNDKDLHENIDFEGIVTGIINAKFSWDIEPKLSNNFQRKYSFLSIPRNYLKENTVYNISLTATPASRNPLKTYILVVQPPAPKCSILSTTFLLSNWFVTVGPCVSDSYSLIYEFGCYTDKNSSLWLTSKSFINEGYILIPNKCDIIFAKVCNGISCTIVDDYIPDGNKVHDNIISDYNMDLLNGIKTPNAIIYYSLLISTQDEWSEFMTKMDTFYRSQTEYESLVNVLISSLNSMILKIKLMTSKNADFIYKFTEYILIKFKPVLTSSNLIEIFTYLGKLQTILDLNSASQILKKTIDFYFENALPGNEPLIISSEILIYAARTTADSLAGSNIEINSNALEIPDTIKLESGAVYDTEYIIYPPSNNEVMFEVSFYTSGTYMDYKLSIDESKSVNLNSEIIYATVQGDFSASKSYECSYLESDNTWIINGCKVEKSSSTDIKINLLHQSIFKVYEIASNGTCELGLGPIIASCAWIFIVIFAVIIFSIMDKNQEENLQQTNKYTAYAFTSIFIRQNKGNRIWAIIYLLSVHMLFIFLIGVFFLNFTTPQDKSDNNFGLLSIENIYSGMLAWGITQIIAFPIYYYIFNKHVLIKKANFAKYTALSLSIVCIVGIVAMTILYCKQYTYYWVINYFVFLPVQMIVEILFAVIVWKRQKNQIAFQSIKVFPDVAEVNKSRINEDEFQAFKKSTRSQASIIVEKFPNSGLSEISLFN</sequence>
<evidence type="ECO:0000256" key="4">
    <source>
        <dbReference type="ARBA" id="ARBA00022989"/>
    </source>
</evidence>
<protein>
    <recommendedName>
        <fullName evidence="7">PKD/REJ-like domain-containing protein</fullName>
    </recommendedName>
</protein>
<keyword evidence="5 6" id="KW-0472">Membrane</keyword>
<keyword evidence="2 6" id="KW-0812">Transmembrane</keyword>
<feature type="transmembrane region" description="Helical" evidence="6">
    <location>
        <begin position="820"/>
        <end position="843"/>
    </location>
</feature>
<dbReference type="Proteomes" id="UP000187209">
    <property type="component" value="Unassembled WGS sequence"/>
</dbReference>
<comment type="subcellular location">
    <subcellularLocation>
        <location evidence="1">Membrane</location>
    </subcellularLocation>
</comment>
<feature type="transmembrane region" description="Helical" evidence="6">
    <location>
        <begin position="951"/>
        <end position="974"/>
    </location>
</feature>
<reference evidence="8 9" key="1">
    <citation type="submission" date="2016-11" db="EMBL/GenBank/DDBJ databases">
        <title>The macronuclear genome of Stentor coeruleus: a giant cell with tiny introns.</title>
        <authorList>
            <person name="Slabodnick M."/>
            <person name="Ruby J.G."/>
            <person name="Reiff S.B."/>
            <person name="Swart E.C."/>
            <person name="Gosai S."/>
            <person name="Prabakaran S."/>
            <person name="Witkowska E."/>
            <person name="Larue G.E."/>
            <person name="Fisher S."/>
            <person name="Freeman R.M."/>
            <person name="Gunawardena J."/>
            <person name="Chu W."/>
            <person name="Stover N.A."/>
            <person name="Gregory B.D."/>
            <person name="Nowacki M."/>
            <person name="Derisi J."/>
            <person name="Roy S.W."/>
            <person name="Marshall W.F."/>
            <person name="Sood P."/>
        </authorList>
    </citation>
    <scope>NUCLEOTIDE SEQUENCE [LARGE SCALE GENOMIC DNA]</scope>
    <source>
        <strain evidence="8">WM001</strain>
    </source>
</reference>
<dbReference type="PANTHER" id="PTHR46730:SF1">
    <property type="entry name" value="PLAT DOMAIN-CONTAINING PROTEIN"/>
    <property type="match status" value="1"/>
</dbReference>
<dbReference type="GO" id="GO:0005261">
    <property type="term" value="F:monoatomic cation channel activity"/>
    <property type="evidence" value="ECO:0007669"/>
    <property type="project" value="TreeGrafter"/>
</dbReference>
<proteinExistence type="predicted"/>
<evidence type="ECO:0000256" key="1">
    <source>
        <dbReference type="ARBA" id="ARBA00004370"/>
    </source>
</evidence>
<evidence type="ECO:0000313" key="8">
    <source>
        <dbReference type="EMBL" id="OMJ65626.1"/>
    </source>
</evidence>
<feature type="domain" description="PKD/REJ-like" evidence="7">
    <location>
        <begin position="171"/>
        <end position="354"/>
    </location>
</feature>